<dbReference type="GO" id="GO:0022857">
    <property type="term" value="F:transmembrane transporter activity"/>
    <property type="evidence" value="ECO:0007669"/>
    <property type="project" value="InterPro"/>
</dbReference>
<evidence type="ECO:0008006" key="11">
    <source>
        <dbReference type="Google" id="ProtNLM"/>
    </source>
</evidence>
<dbReference type="GO" id="GO:0016020">
    <property type="term" value="C:membrane"/>
    <property type="evidence" value="ECO:0007669"/>
    <property type="project" value="UniProtKB-SubCell"/>
</dbReference>
<protein>
    <recommendedName>
        <fullName evidence="11">Choline transporter-like protein</fullName>
    </recommendedName>
</protein>
<comment type="similarity">
    <text evidence="2">Belongs to the CTL (choline transporter-like) family.</text>
</comment>
<dbReference type="InterPro" id="IPR007603">
    <property type="entry name" value="Choline_transptr-like"/>
</dbReference>
<keyword evidence="5 8" id="KW-0472">Membrane</keyword>
<keyword evidence="6" id="KW-0325">Glycoprotein</keyword>
<gene>
    <name evidence="9" type="ORF">TL16_g04365</name>
</gene>
<evidence type="ECO:0000256" key="4">
    <source>
        <dbReference type="ARBA" id="ARBA00022989"/>
    </source>
</evidence>
<dbReference type="Proteomes" id="UP001162640">
    <property type="component" value="Unassembled WGS sequence"/>
</dbReference>
<feature type="transmembrane region" description="Helical" evidence="8">
    <location>
        <begin position="31"/>
        <end position="51"/>
    </location>
</feature>
<comment type="subcellular location">
    <subcellularLocation>
        <location evidence="1">Membrane</location>
        <topology evidence="1">Multi-pass membrane protein</topology>
    </subcellularLocation>
</comment>
<evidence type="ECO:0000256" key="3">
    <source>
        <dbReference type="ARBA" id="ARBA00022692"/>
    </source>
</evidence>
<evidence type="ECO:0000313" key="10">
    <source>
        <dbReference type="Proteomes" id="UP001162640"/>
    </source>
</evidence>
<evidence type="ECO:0000256" key="7">
    <source>
        <dbReference type="SAM" id="MobiDB-lite"/>
    </source>
</evidence>
<proteinExistence type="inferred from homology"/>
<organism evidence="9 10">
    <name type="scientific">Triparma laevis f. inornata</name>
    <dbReference type="NCBI Taxonomy" id="1714386"/>
    <lineage>
        <taxon>Eukaryota</taxon>
        <taxon>Sar</taxon>
        <taxon>Stramenopiles</taxon>
        <taxon>Ochrophyta</taxon>
        <taxon>Bolidophyceae</taxon>
        <taxon>Parmales</taxon>
        <taxon>Triparmaceae</taxon>
        <taxon>Triparma</taxon>
    </lineage>
</organism>
<comment type="caution">
    <text evidence="9">The sequence shown here is derived from an EMBL/GenBank/DDBJ whole genome shotgun (WGS) entry which is preliminary data.</text>
</comment>
<accession>A0A9W7E827</accession>
<reference evidence="10" key="1">
    <citation type="journal article" date="2023" name="Commun. Biol.">
        <title>Genome analysis of Parmales, the sister group of diatoms, reveals the evolutionary specialization of diatoms from phago-mixotrophs to photoautotrophs.</title>
        <authorList>
            <person name="Ban H."/>
            <person name="Sato S."/>
            <person name="Yoshikawa S."/>
            <person name="Yamada K."/>
            <person name="Nakamura Y."/>
            <person name="Ichinomiya M."/>
            <person name="Sato N."/>
            <person name="Blanc-Mathieu R."/>
            <person name="Endo H."/>
            <person name="Kuwata A."/>
            <person name="Ogata H."/>
        </authorList>
    </citation>
    <scope>NUCLEOTIDE SEQUENCE [LARGE SCALE GENOMIC DNA]</scope>
</reference>
<keyword evidence="4 8" id="KW-1133">Transmembrane helix</keyword>
<feature type="transmembrane region" description="Helical" evidence="8">
    <location>
        <begin position="596"/>
        <end position="617"/>
    </location>
</feature>
<evidence type="ECO:0000313" key="9">
    <source>
        <dbReference type="EMBL" id="GMH66133.1"/>
    </source>
</evidence>
<feature type="transmembrane region" description="Helical" evidence="8">
    <location>
        <begin position="462"/>
        <end position="486"/>
    </location>
</feature>
<dbReference type="Pfam" id="PF04515">
    <property type="entry name" value="Choline_transpo"/>
    <property type="match status" value="1"/>
</dbReference>
<dbReference type="AlphaFoldDB" id="A0A9W7E827"/>
<feature type="non-terminal residue" evidence="9">
    <location>
        <position position="862"/>
    </location>
</feature>
<evidence type="ECO:0000256" key="6">
    <source>
        <dbReference type="ARBA" id="ARBA00023180"/>
    </source>
</evidence>
<keyword evidence="3 8" id="KW-0812">Transmembrane</keyword>
<evidence type="ECO:0000256" key="2">
    <source>
        <dbReference type="ARBA" id="ARBA00007168"/>
    </source>
</evidence>
<evidence type="ECO:0000256" key="8">
    <source>
        <dbReference type="SAM" id="Phobius"/>
    </source>
</evidence>
<feature type="transmembrane region" description="Helical" evidence="8">
    <location>
        <begin position="372"/>
        <end position="399"/>
    </location>
</feature>
<dbReference type="EMBL" id="BLQM01000119">
    <property type="protein sequence ID" value="GMH66133.1"/>
    <property type="molecule type" value="Genomic_DNA"/>
</dbReference>
<feature type="transmembrane region" description="Helical" evidence="8">
    <location>
        <begin position="329"/>
        <end position="351"/>
    </location>
</feature>
<feature type="transmembrane region" description="Helical" evidence="8">
    <location>
        <begin position="287"/>
        <end position="309"/>
    </location>
</feature>
<feature type="transmembrane region" description="Helical" evidence="8">
    <location>
        <begin position="637"/>
        <end position="655"/>
    </location>
</feature>
<feature type="transmembrane region" description="Helical" evidence="8">
    <location>
        <begin position="544"/>
        <end position="559"/>
    </location>
</feature>
<feature type="transmembrane region" description="Helical" evidence="8">
    <location>
        <begin position="507"/>
        <end position="532"/>
    </location>
</feature>
<dbReference type="PANTHER" id="PTHR12385:SF14">
    <property type="entry name" value="CHOLINE TRANSPORTER-LIKE 2"/>
    <property type="match status" value="1"/>
</dbReference>
<sequence>MLPQDNQKLQGNADFKGPGGNRGCTDCFCSILLIACWAAMTFVGLCCMGFIQNDMLKEGIPARLTNGMDYLGNICGVTDYNISYTGENTKDLSKAYYLPSGAPVCVNSCPTAEEEYNGYYCKYDKQSEVNGQETAAARSAVAGVYMASMECAPWVETIDAWGYCIPQAAIDALASAAADRINQEIVADCLTTTDSGYGVSGSESSYVSSDDVGKYWKDQDSPTNCTAQRFGDVVTAEYMNPTSEDGFFDQANADMYTARWVILGAGTGVAMTLGFVYLYILRIPGVLALVCWGLIALIEACFLGVAYFSYDTSETWKTDGQHSSSEADIMMYVAYGFAGFGGLWFCIICCLRKRIVLAIGIVKEACKAVARMPVITIYPVFQVLGAVIFLVPWCVYMVYLASSGDVAVDCICPTSMSSGYADALSGGSDTESSCESSGCFLYKSFAYSDDMKWTGLYMLFSWFWTSQFIIAAGQLVVAMSISTWYFTRDKSTIGNKTFFQTMKKAMWYHLGTAAFGSLIIAIIKTIRAVIAYLQNQAKKSKNKALQMALCAIQCYMWCLEKCMKFMNKNAYIQTAIYGYSFCKAARKAFFLILRNILRISAVAIVSEFVLIIGKLFITIMSTMAGYYFMKENMLDDLNGLWCPLLLIILFAYVTADMFNEVFGMAIWTILQCFVADEEMFEPAERFAEGDLAACVSKTQKEAGSIGKGAGVQPVDGGDKKMDPSPTMKGGDLELNDIGSTGSGAGNPMHDGGKGFGHSDSDTISLTGGGNVKRGLSCNCCTLIGGLTMVFGVTLGKGMIPAAYDPMVLMDTGLKDVQSGFFVCLNHEAGSYKTNEGWEAFQNVDFLEGTADPARENKPDEMV</sequence>
<name>A0A9W7E827_9STRA</name>
<evidence type="ECO:0000256" key="1">
    <source>
        <dbReference type="ARBA" id="ARBA00004141"/>
    </source>
</evidence>
<feature type="transmembrane region" description="Helical" evidence="8">
    <location>
        <begin position="260"/>
        <end position="280"/>
    </location>
</feature>
<dbReference type="PANTHER" id="PTHR12385">
    <property type="entry name" value="CHOLINE TRANSPORTER-LIKE (SLC FAMILY 44)"/>
    <property type="match status" value="1"/>
</dbReference>
<feature type="region of interest" description="Disordered" evidence="7">
    <location>
        <begin position="705"/>
        <end position="731"/>
    </location>
</feature>
<evidence type="ECO:0000256" key="5">
    <source>
        <dbReference type="ARBA" id="ARBA00023136"/>
    </source>
</evidence>